<dbReference type="InterPro" id="IPR013783">
    <property type="entry name" value="Ig-like_fold"/>
</dbReference>
<gene>
    <name evidence="4" type="ORF">EYB53_004435</name>
</gene>
<keyword evidence="2" id="KW-0812">Transmembrane</keyword>
<feature type="region of interest" description="Disordered" evidence="1">
    <location>
        <begin position="174"/>
        <end position="200"/>
    </location>
</feature>
<dbReference type="InterPro" id="IPR032350">
    <property type="entry name" value="Nbr1_FW"/>
</dbReference>
<accession>A0ABS4D687</accession>
<dbReference type="Pfam" id="PF16158">
    <property type="entry name" value="N_BRCA1_IG"/>
    <property type="match status" value="1"/>
</dbReference>
<evidence type="ECO:0000256" key="2">
    <source>
        <dbReference type="SAM" id="Phobius"/>
    </source>
</evidence>
<reference evidence="4 5" key="1">
    <citation type="submission" date="2021-03" db="EMBL/GenBank/DDBJ databases">
        <authorList>
            <person name="Grouzdev D.S."/>
        </authorList>
    </citation>
    <scope>NUCLEOTIDE SEQUENCE [LARGE SCALE GENOMIC DNA]</scope>
    <source>
        <strain evidence="4 5">M50-1</strain>
    </source>
</reference>
<name>A0ABS4D687_9CHLR</name>
<evidence type="ECO:0000259" key="3">
    <source>
        <dbReference type="Pfam" id="PF16158"/>
    </source>
</evidence>
<sequence length="615" mass="69881">MGKSLRCLRMLGALSTLTLLVLLLPDLVRGQQTSFISDEERRFIFVPGIHFKNFPGIEDFDNKNACFRAIEETFPGLHALLISNNERTRRGAEKNGWRELFKTMPIFKPDQIYAFDYSLDQRPNLPCVRYDRQGDNGNAEDDILHDQSVNRDQIKANTSTYAGEDTRTRLTTSFPEEERQRWSQVPPFDPPPAYAPTDEVKGSSERFDLQFKAWRKECPDCHFDIIAHSLGGAVVAYWVSTYASDEDRQHVRSITTIDSPVNGIKANLIDFHPFILKSAESLLQAGGQATIDLEDESFIAAMRRAPDTVDMRCISNIYDALIPPQAALIRSWSQDDLLYAITEIDLWFTRMLTGRNEIRYRGACDNKVGRYGQTNPYTELDLGKVGAAHTEPLAHPQVQLLTLQRLHHDPPLWTRRNSVLEAWLERNVRSQLKGPGDATTVNVVLRNTGNGVWKPGQVEFRLVGGNAFGLDRNQPINQIVRPNETITLTLTFNAPEAHGPHPSRWRLARGTTYFGPEVIFGVIVLPTSDLDPDQIFDDPGTILRVIFDKFVSDTQQRIEEEVERLIAELQRQLIEQFFRALCGVTPAIVIVGWSSAIWRLRQRQRVTKAEVSNEL</sequence>
<dbReference type="Proteomes" id="UP001193081">
    <property type="component" value="Unassembled WGS sequence"/>
</dbReference>
<feature type="domain" description="Nbr1 FW" evidence="3">
    <location>
        <begin position="443"/>
        <end position="522"/>
    </location>
</feature>
<evidence type="ECO:0000313" key="5">
    <source>
        <dbReference type="Proteomes" id="UP001193081"/>
    </source>
</evidence>
<dbReference type="InterPro" id="IPR029058">
    <property type="entry name" value="AB_hydrolase_fold"/>
</dbReference>
<proteinExistence type="predicted"/>
<keyword evidence="2" id="KW-1133">Transmembrane helix</keyword>
<keyword evidence="2" id="KW-0472">Membrane</keyword>
<organism evidence="4 5">
    <name type="scientific">Candidatus Chloroploca mongolica</name>
    <dbReference type="NCBI Taxonomy" id="2528176"/>
    <lineage>
        <taxon>Bacteria</taxon>
        <taxon>Bacillati</taxon>
        <taxon>Chloroflexota</taxon>
        <taxon>Chloroflexia</taxon>
        <taxon>Chloroflexales</taxon>
        <taxon>Chloroflexineae</taxon>
        <taxon>Oscillochloridaceae</taxon>
        <taxon>Candidatus Chloroploca</taxon>
    </lineage>
</organism>
<evidence type="ECO:0000256" key="1">
    <source>
        <dbReference type="SAM" id="MobiDB-lite"/>
    </source>
</evidence>
<keyword evidence="5" id="KW-1185">Reference proteome</keyword>
<comment type="caution">
    <text evidence="4">The sequence shown here is derived from an EMBL/GenBank/DDBJ whole genome shotgun (WGS) entry which is preliminary data.</text>
</comment>
<feature type="transmembrane region" description="Helical" evidence="2">
    <location>
        <begin position="577"/>
        <end position="598"/>
    </location>
</feature>
<dbReference type="SUPFAM" id="SSF53474">
    <property type="entry name" value="alpha/beta-Hydrolases"/>
    <property type="match status" value="1"/>
</dbReference>
<evidence type="ECO:0000313" key="4">
    <source>
        <dbReference type="EMBL" id="MBP1464951.1"/>
    </source>
</evidence>
<dbReference type="RefSeq" id="WP_167857255.1">
    <property type="nucleotide sequence ID" value="NZ_SIJK02000005.1"/>
</dbReference>
<protein>
    <recommendedName>
        <fullName evidence="3">Nbr1 FW domain-containing protein</fullName>
    </recommendedName>
</protein>
<dbReference type="Gene3D" id="3.40.50.1820">
    <property type="entry name" value="alpha/beta hydrolase"/>
    <property type="match status" value="1"/>
</dbReference>
<dbReference type="Gene3D" id="2.60.40.10">
    <property type="entry name" value="Immunoglobulins"/>
    <property type="match status" value="1"/>
</dbReference>
<dbReference type="EMBL" id="SIJK02000005">
    <property type="protein sequence ID" value="MBP1464951.1"/>
    <property type="molecule type" value="Genomic_DNA"/>
</dbReference>